<name>A0ABQ2P4C3_9NEIS</name>
<dbReference type="EMBL" id="BMLX01000001">
    <property type="protein sequence ID" value="GGP17916.1"/>
    <property type="molecule type" value="Genomic_DNA"/>
</dbReference>
<evidence type="ECO:0000313" key="1">
    <source>
        <dbReference type="EMBL" id="GGP17916.1"/>
    </source>
</evidence>
<reference evidence="2" key="1">
    <citation type="journal article" date="2019" name="Int. J. Syst. Evol. Microbiol.">
        <title>The Global Catalogue of Microorganisms (GCM) 10K type strain sequencing project: providing services to taxonomists for standard genome sequencing and annotation.</title>
        <authorList>
            <consortium name="The Broad Institute Genomics Platform"/>
            <consortium name="The Broad Institute Genome Sequencing Center for Infectious Disease"/>
            <person name="Wu L."/>
            <person name="Ma J."/>
        </authorList>
    </citation>
    <scope>NUCLEOTIDE SEQUENCE [LARGE SCALE GENOMIC DNA]</scope>
    <source>
        <strain evidence="2">CGMCC 1.8859</strain>
    </source>
</reference>
<protein>
    <submittedName>
        <fullName evidence="1">Uncharacterized protein</fullName>
    </submittedName>
</protein>
<organism evidence="1 2">
    <name type="scientific">Silvimonas iriomotensis</name>
    <dbReference type="NCBI Taxonomy" id="449662"/>
    <lineage>
        <taxon>Bacteria</taxon>
        <taxon>Pseudomonadati</taxon>
        <taxon>Pseudomonadota</taxon>
        <taxon>Betaproteobacteria</taxon>
        <taxon>Neisseriales</taxon>
        <taxon>Chitinibacteraceae</taxon>
        <taxon>Silvimonas</taxon>
    </lineage>
</organism>
<accession>A0ABQ2P4C3</accession>
<sequence length="49" mass="5028">MLTILWQGAANAGEILTVNNAMAADNSKVRMGRAAFAHAQAARASGAEV</sequence>
<gene>
    <name evidence="1" type="ORF">GCM10010970_02220</name>
</gene>
<keyword evidence="2" id="KW-1185">Reference proteome</keyword>
<dbReference type="Proteomes" id="UP000637267">
    <property type="component" value="Unassembled WGS sequence"/>
</dbReference>
<evidence type="ECO:0000313" key="2">
    <source>
        <dbReference type="Proteomes" id="UP000637267"/>
    </source>
</evidence>
<comment type="caution">
    <text evidence="1">The sequence shown here is derived from an EMBL/GenBank/DDBJ whole genome shotgun (WGS) entry which is preliminary data.</text>
</comment>
<proteinExistence type="predicted"/>